<sequence length="411" mass="43262">MHATPPSDPTTHSPSSASRSRGGIYGCIRYLNERLGAGLLALGLVAASAPALADYRTGNIYTDWSVEGASAEGLEDITFTITVHPQSQRHMGMFVAQQFFFVNGGGGYIGLQPKPDSGGRQRLHGIFSTFDAGSTENDPNCVSGADGDADGVSCGFTFYAEYGHPYALTVQMTAPNTWTGTATDTVTGVETHIGTFTESPARGNLKSSGVGFIEHWYSTVPSCLQLPRIDTTLAGAFTTAAGGLSGTIRNPSISGSTCATDESGYSAAPVGNGLRIGRGWITETAILKGNGSGRCLDVPNANPVDGARLQIYDCNSSVAQQFHISRAKTLMVMGKCVDVANRSTALKAPVQIGQCNASPSQTWELLGNGSFRNTTSGYCLNVTNNGVANGTSLQLYQCNGKPSQIWTRYDY</sequence>
<dbReference type="InterPro" id="IPR035992">
    <property type="entry name" value="Ricin_B-like_lectins"/>
</dbReference>
<proteinExistence type="predicted"/>
<feature type="domain" description="Ricin B lectin" evidence="2">
    <location>
        <begin position="283"/>
        <end position="409"/>
    </location>
</feature>
<dbReference type="SMART" id="SM00458">
    <property type="entry name" value="RICIN"/>
    <property type="match status" value="1"/>
</dbReference>
<evidence type="ECO:0000313" key="3">
    <source>
        <dbReference type="EMBL" id="XCO76915.1"/>
    </source>
</evidence>
<dbReference type="Gene3D" id="2.80.10.50">
    <property type="match status" value="1"/>
</dbReference>
<dbReference type="RefSeq" id="WP_363800201.1">
    <property type="nucleotide sequence ID" value="NZ_CP159925.1"/>
</dbReference>
<dbReference type="Pfam" id="PF00652">
    <property type="entry name" value="Ricin_B_lectin"/>
    <property type="match status" value="1"/>
</dbReference>
<dbReference type="SUPFAM" id="SSF50370">
    <property type="entry name" value="Ricin B-like lectins"/>
    <property type="match status" value="1"/>
</dbReference>
<accession>A0AAU8MWS3</accession>
<protein>
    <submittedName>
        <fullName evidence="3">RICIN domain-containing protein</fullName>
    </submittedName>
</protein>
<dbReference type="PROSITE" id="PS50231">
    <property type="entry name" value="RICIN_B_LECTIN"/>
    <property type="match status" value="1"/>
</dbReference>
<evidence type="ECO:0000256" key="1">
    <source>
        <dbReference type="SAM" id="MobiDB-lite"/>
    </source>
</evidence>
<feature type="compositionally biased region" description="Low complexity" evidence="1">
    <location>
        <begin position="1"/>
        <end position="18"/>
    </location>
</feature>
<dbReference type="EMBL" id="CP159925">
    <property type="protein sequence ID" value="XCO76915.1"/>
    <property type="molecule type" value="Genomic_DNA"/>
</dbReference>
<gene>
    <name evidence="3" type="ORF">ABU614_09070</name>
</gene>
<dbReference type="InterPro" id="IPR000772">
    <property type="entry name" value="Ricin_B_lectin"/>
</dbReference>
<dbReference type="AlphaFoldDB" id="A0AAU8MWS3"/>
<reference evidence="3" key="1">
    <citation type="submission" date="2024-06" db="EMBL/GenBank/DDBJ databases">
        <authorList>
            <person name="Li S."/>
        </authorList>
    </citation>
    <scope>NUCLEOTIDE SEQUENCE</scope>
    <source>
        <strain evidence="3">SR10</strain>
    </source>
</reference>
<feature type="region of interest" description="Disordered" evidence="1">
    <location>
        <begin position="1"/>
        <end position="20"/>
    </location>
</feature>
<organism evidence="3">
    <name type="scientific">Lysobacter firmicutimachus</name>
    <dbReference type="NCBI Taxonomy" id="1792846"/>
    <lineage>
        <taxon>Bacteria</taxon>
        <taxon>Pseudomonadati</taxon>
        <taxon>Pseudomonadota</taxon>
        <taxon>Gammaproteobacteria</taxon>
        <taxon>Lysobacterales</taxon>
        <taxon>Lysobacteraceae</taxon>
        <taxon>Lysobacter</taxon>
    </lineage>
</organism>
<evidence type="ECO:0000259" key="2">
    <source>
        <dbReference type="SMART" id="SM00458"/>
    </source>
</evidence>
<name>A0AAU8MWS3_9GAMM</name>